<keyword evidence="3 7" id="KW-0812">Transmembrane</keyword>
<feature type="transmembrane region" description="Helical" evidence="7">
    <location>
        <begin position="94"/>
        <end position="117"/>
    </location>
</feature>
<evidence type="ECO:0000256" key="5">
    <source>
        <dbReference type="ARBA" id="ARBA00022989"/>
    </source>
</evidence>
<dbReference type="GO" id="GO:0005886">
    <property type="term" value="C:plasma membrane"/>
    <property type="evidence" value="ECO:0007669"/>
    <property type="project" value="TreeGrafter"/>
</dbReference>
<protein>
    <submittedName>
        <fullName evidence="9">SLC13 family permease</fullName>
    </submittedName>
</protein>
<name>A0A918XEP2_9GAMM</name>
<dbReference type="Gene3D" id="3.30.70.1450">
    <property type="entry name" value="Regulator of K+ conductance, C-terminal domain"/>
    <property type="match status" value="2"/>
</dbReference>
<organism evidence="9 10">
    <name type="scientific">Parahalioglobus pacificus</name>
    <dbReference type="NCBI Taxonomy" id="930806"/>
    <lineage>
        <taxon>Bacteria</taxon>
        <taxon>Pseudomonadati</taxon>
        <taxon>Pseudomonadota</taxon>
        <taxon>Gammaproteobacteria</taxon>
        <taxon>Cellvibrionales</taxon>
        <taxon>Halieaceae</taxon>
        <taxon>Parahalioglobus</taxon>
    </lineage>
</organism>
<gene>
    <name evidence="9" type="primary">yfbS</name>
    <name evidence="9" type="ORF">GCM10007053_05460</name>
</gene>
<feature type="transmembrane region" description="Helical" evidence="7">
    <location>
        <begin position="129"/>
        <end position="154"/>
    </location>
</feature>
<dbReference type="Pfam" id="PF03600">
    <property type="entry name" value="CitMHS"/>
    <property type="match status" value="1"/>
</dbReference>
<feature type="transmembrane region" description="Helical" evidence="7">
    <location>
        <begin position="406"/>
        <end position="422"/>
    </location>
</feature>
<feature type="transmembrane region" description="Helical" evidence="7">
    <location>
        <begin position="429"/>
        <end position="447"/>
    </location>
</feature>
<feature type="transmembrane region" description="Helical" evidence="7">
    <location>
        <begin position="31"/>
        <end position="48"/>
    </location>
</feature>
<dbReference type="GO" id="GO:0008324">
    <property type="term" value="F:monoatomic cation transmembrane transporter activity"/>
    <property type="evidence" value="ECO:0007669"/>
    <property type="project" value="InterPro"/>
</dbReference>
<dbReference type="SUPFAM" id="SSF116726">
    <property type="entry name" value="TrkA C-terminal domain-like"/>
    <property type="match status" value="2"/>
</dbReference>
<feature type="domain" description="RCK C-terminal" evidence="8">
    <location>
        <begin position="194"/>
        <end position="279"/>
    </location>
</feature>
<evidence type="ECO:0000313" key="10">
    <source>
        <dbReference type="Proteomes" id="UP000644693"/>
    </source>
</evidence>
<keyword evidence="5 7" id="KW-1133">Transmembrane helix</keyword>
<keyword evidence="2" id="KW-0813">Transport</keyword>
<feature type="transmembrane region" description="Helical" evidence="7">
    <location>
        <begin position="553"/>
        <end position="572"/>
    </location>
</feature>
<evidence type="ECO:0000256" key="3">
    <source>
        <dbReference type="ARBA" id="ARBA00022692"/>
    </source>
</evidence>
<dbReference type="Pfam" id="PF02080">
    <property type="entry name" value="TrkA_C"/>
    <property type="match status" value="2"/>
</dbReference>
<feature type="transmembrane region" description="Helical" evidence="7">
    <location>
        <begin position="383"/>
        <end position="400"/>
    </location>
</feature>
<feature type="transmembrane region" description="Helical" evidence="7">
    <location>
        <begin position="55"/>
        <end position="74"/>
    </location>
</feature>
<dbReference type="AlphaFoldDB" id="A0A918XEP2"/>
<keyword evidence="4" id="KW-0677">Repeat</keyword>
<keyword evidence="10" id="KW-1185">Reference proteome</keyword>
<comment type="subcellular location">
    <subcellularLocation>
        <location evidence="1">Membrane</location>
        <topology evidence="1">Multi-pass membrane protein</topology>
    </subcellularLocation>
</comment>
<evidence type="ECO:0000256" key="4">
    <source>
        <dbReference type="ARBA" id="ARBA00022737"/>
    </source>
</evidence>
<evidence type="ECO:0000259" key="8">
    <source>
        <dbReference type="PROSITE" id="PS51202"/>
    </source>
</evidence>
<dbReference type="PROSITE" id="PS51202">
    <property type="entry name" value="RCK_C"/>
    <property type="match status" value="2"/>
</dbReference>
<dbReference type="InterPro" id="IPR004680">
    <property type="entry name" value="Cit_transptr-like_dom"/>
</dbReference>
<dbReference type="PANTHER" id="PTHR43652:SF2">
    <property type="entry name" value="BASIC AMINO ACID ANTIPORTER YFCC-RELATED"/>
    <property type="match status" value="1"/>
</dbReference>
<dbReference type="EMBL" id="BMYM01000001">
    <property type="protein sequence ID" value="GHD27337.1"/>
    <property type="molecule type" value="Genomic_DNA"/>
</dbReference>
<feature type="transmembrane region" description="Helical" evidence="7">
    <location>
        <begin position="514"/>
        <end position="532"/>
    </location>
</feature>
<dbReference type="GO" id="GO:0006813">
    <property type="term" value="P:potassium ion transport"/>
    <property type="evidence" value="ECO:0007669"/>
    <property type="project" value="InterPro"/>
</dbReference>
<evidence type="ECO:0000256" key="7">
    <source>
        <dbReference type="SAM" id="Phobius"/>
    </source>
</evidence>
<feature type="transmembrane region" description="Helical" evidence="7">
    <location>
        <begin position="166"/>
        <end position="190"/>
    </location>
</feature>
<keyword evidence="6 7" id="KW-0472">Membrane</keyword>
<dbReference type="PANTHER" id="PTHR43652">
    <property type="entry name" value="BASIC AMINO ACID ANTIPORTER YFCC-RELATED"/>
    <property type="match status" value="1"/>
</dbReference>
<comment type="caution">
    <text evidence="9">The sequence shown here is derived from an EMBL/GenBank/DDBJ whole genome shotgun (WGS) entry which is preliminary data.</text>
</comment>
<reference evidence="9" key="1">
    <citation type="journal article" date="2014" name="Int. J. Syst. Evol. Microbiol.">
        <title>Complete genome sequence of Corynebacterium casei LMG S-19264T (=DSM 44701T), isolated from a smear-ripened cheese.</title>
        <authorList>
            <consortium name="US DOE Joint Genome Institute (JGI-PGF)"/>
            <person name="Walter F."/>
            <person name="Albersmeier A."/>
            <person name="Kalinowski J."/>
            <person name="Ruckert C."/>
        </authorList>
    </citation>
    <scope>NUCLEOTIDE SEQUENCE</scope>
    <source>
        <strain evidence="9">KCTC 23430</strain>
    </source>
</reference>
<dbReference type="InterPro" id="IPR006037">
    <property type="entry name" value="RCK_C"/>
</dbReference>
<dbReference type="Proteomes" id="UP000644693">
    <property type="component" value="Unassembled WGS sequence"/>
</dbReference>
<feature type="transmembrane region" description="Helical" evidence="7">
    <location>
        <begin position="491"/>
        <end position="508"/>
    </location>
</feature>
<accession>A0A918XEP2</accession>
<feature type="domain" description="RCK C-terminal" evidence="8">
    <location>
        <begin position="281"/>
        <end position="367"/>
    </location>
</feature>
<sequence>MYEQLLISALFIWLLCSLIFTDWPAVWVFVAAMLGSYFLGLVSTGEVLDKVSNTGLITLVLLLLVSIGLEKLSWLDKLSGRLITPGYVASLLRLGSVTAVFSAFVNNTAVVATLAHTVRSNKYHAPSRLLIPLSYAAILGGTMTLIGTSTNLIVSSFLEDATGMGLAFFDFLLIGACATVLGMLTLLLSARLLPEHGNGRIDINEYLIEAEVSEDSQLVGKSITANQLRDLEDLFLVEIVRGNRLISPVAPQEILQPGDKLIFSGDIKRLAVLDDFDGLKLFAMDEGLLSENMTEVIVMPNAAVEGQSIKDSGFRSLFDAAVVGMRRGGKRLSGKLGSITLQAGDNLVLAVGPDFNNRKNLDKNFVVIDDAVTGAGVTTGQNLFVTAALVGVVLLASMNVLPLIKGLAFLLVSMLALGMVGGSELRRRFPFELWLIIGSALTLSQALNNSGLVALVADFLHTNLVNYGPWVALAGVYLGTLVLTETMTNNAAAALAFPIAFGLAESYGLNPMPFVMVVAYGASASFLTPYGYTTNLMVQNLGHYTLRDYFRSGLPLSLVYSAVVLLLVPVVFPFDAVPLAK</sequence>
<proteinExistence type="predicted"/>
<evidence type="ECO:0000256" key="1">
    <source>
        <dbReference type="ARBA" id="ARBA00004141"/>
    </source>
</evidence>
<dbReference type="InterPro" id="IPR036721">
    <property type="entry name" value="RCK_C_sf"/>
</dbReference>
<dbReference type="RefSeq" id="WP_189474918.1">
    <property type="nucleotide sequence ID" value="NZ_BMYM01000001.1"/>
</dbReference>
<evidence type="ECO:0000256" key="6">
    <source>
        <dbReference type="ARBA" id="ARBA00023136"/>
    </source>
</evidence>
<feature type="transmembrane region" description="Helical" evidence="7">
    <location>
        <begin position="467"/>
        <end position="484"/>
    </location>
</feature>
<dbReference type="InterPro" id="IPR051679">
    <property type="entry name" value="DASS-Related_Transporters"/>
</dbReference>
<evidence type="ECO:0000313" key="9">
    <source>
        <dbReference type="EMBL" id="GHD27337.1"/>
    </source>
</evidence>
<reference evidence="9" key="2">
    <citation type="submission" date="2020-09" db="EMBL/GenBank/DDBJ databases">
        <authorList>
            <person name="Sun Q."/>
            <person name="Kim S."/>
        </authorList>
    </citation>
    <scope>NUCLEOTIDE SEQUENCE</scope>
    <source>
        <strain evidence="9">KCTC 23430</strain>
    </source>
</reference>
<evidence type="ECO:0000256" key="2">
    <source>
        <dbReference type="ARBA" id="ARBA00022448"/>
    </source>
</evidence>